<dbReference type="AlphaFoldDB" id="A0A3A3GH15"/>
<dbReference type="GO" id="GO:0004721">
    <property type="term" value="F:phosphoprotein phosphatase activity"/>
    <property type="evidence" value="ECO:0007669"/>
    <property type="project" value="TreeGrafter"/>
</dbReference>
<evidence type="ECO:0000256" key="7">
    <source>
        <dbReference type="ARBA" id="ARBA00022777"/>
    </source>
</evidence>
<evidence type="ECO:0000256" key="5">
    <source>
        <dbReference type="ARBA" id="ARBA00022679"/>
    </source>
</evidence>
<dbReference type="InterPro" id="IPR050351">
    <property type="entry name" value="BphY/WalK/GraS-like"/>
</dbReference>
<dbReference type="RefSeq" id="WP_119794295.1">
    <property type="nucleotide sequence ID" value="NZ_QYZD01000012.1"/>
</dbReference>
<evidence type="ECO:0000256" key="4">
    <source>
        <dbReference type="ARBA" id="ARBA00022553"/>
    </source>
</evidence>
<dbReference type="GO" id="GO:0016036">
    <property type="term" value="P:cellular response to phosphate starvation"/>
    <property type="evidence" value="ECO:0007669"/>
    <property type="project" value="TreeGrafter"/>
</dbReference>
<keyword evidence="9" id="KW-0902">Two-component regulatory system</keyword>
<keyword evidence="5" id="KW-0808">Transferase</keyword>
<evidence type="ECO:0000313" key="13">
    <source>
        <dbReference type="EMBL" id="RJG23086.1"/>
    </source>
</evidence>
<dbReference type="InterPro" id="IPR003594">
    <property type="entry name" value="HATPase_dom"/>
</dbReference>
<dbReference type="Pfam" id="PF02518">
    <property type="entry name" value="HATPase_c"/>
    <property type="match status" value="1"/>
</dbReference>
<dbReference type="SMART" id="SM00387">
    <property type="entry name" value="HATPase_c"/>
    <property type="match status" value="1"/>
</dbReference>
<dbReference type="CDD" id="cd00075">
    <property type="entry name" value="HATPase"/>
    <property type="match status" value="1"/>
</dbReference>
<dbReference type="CDD" id="cd00082">
    <property type="entry name" value="HisKA"/>
    <property type="match status" value="1"/>
</dbReference>
<dbReference type="PROSITE" id="PS50109">
    <property type="entry name" value="HIS_KIN"/>
    <property type="match status" value="1"/>
</dbReference>
<dbReference type="InterPro" id="IPR003661">
    <property type="entry name" value="HisK_dim/P_dom"/>
</dbReference>
<proteinExistence type="predicted"/>
<dbReference type="Proteomes" id="UP000266177">
    <property type="component" value="Unassembled WGS sequence"/>
</dbReference>
<feature type="transmembrane region" description="Helical" evidence="11">
    <location>
        <begin position="9"/>
        <end position="30"/>
    </location>
</feature>
<dbReference type="EC" id="2.7.13.3" evidence="3"/>
<dbReference type="FunFam" id="1.10.287.130:FF:000001">
    <property type="entry name" value="Two-component sensor histidine kinase"/>
    <property type="match status" value="1"/>
</dbReference>
<comment type="subcellular location">
    <subcellularLocation>
        <location evidence="2">Cell membrane</location>
        <topology evidence="2">Multi-pass membrane protein</topology>
    </subcellularLocation>
</comment>
<feature type="transmembrane region" description="Helical" evidence="11">
    <location>
        <begin position="174"/>
        <end position="197"/>
    </location>
</feature>
<dbReference type="EMBL" id="QYZD01000012">
    <property type="protein sequence ID" value="RJG23086.1"/>
    <property type="molecule type" value="Genomic_DNA"/>
</dbReference>
<name>A0A3A3GH15_PANTH</name>
<evidence type="ECO:0000256" key="10">
    <source>
        <dbReference type="ARBA" id="ARBA00023136"/>
    </source>
</evidence>
<dbReference type="InterPro" id="IPR036097">
    <property type="entry name" value="HisK_dim/P_sf"/>
</dbReference>
<dbReference type="SMART" id="SM00388">
    <property type="entry name" value="HisKA"/>
    <property type="match status" value="1"/>
</dbReference>
<evidence type="ECO:0000313" key="14">
    <source>
        <dbReference type="Proteomes" id="UP000266177"/>
    </source>
</evidence>
<dbReference type="FunFam" id="3.30.565.10:FF:000006">
    <property type="entry name" value="Sensor histidine kinase WalK"/>
    <property type="match status" value="1"/>
</dbReference>
<protein>
    <recommendedName>
        <fullName evidence="3">histidine kinase</fullName>
        <ecNumber evidence="3">2.7.13.3</ecNumber>
    </recommendedName>
</protein>
<keyword evidence="8" id="KW-0067">ATP-binding</keyword>
<keyword evidence="4" id="KW-0597">Phosphoprotein</keyword>
<dbReference type="GO" id="GO:0005524">
    <property type="term" value="F:ATP binding"/>
    <property type="evidence" value="ECO:0007669"/>
    <property type="project" value="UniProtKB-KW"/>
</dbReference>
<dbReference type="PRINTS" id="PR00344">
    <property type="entry name" value="BCTRLSENSOR"/>
</dbReference>
<dbReference type="OrthoDB" id="9813151at2"/>
<feature type="domain" description="Histidine kinase" evidence="12">
    <location>
        <begin position="217"/>
        <end position="431"/>
    </location>
</feature>
<organism evidence="13 14">
    <name type="scientific">Paenibacillus thiaminolyticus</name>
    <name type="common">Bacillus thiaminolyticus</name>
    <dbReference type="NCBI Taxonomy" id="49283"/>
    <lineage>
        <taxon>Bacteria</taxon>
        <taxon>Bacillati</taxon>
        <taxon>Bacillota</taxon>
        <taxon>Bacilli</taxon>
        <taxon>Bacillales</taxon>
        <taxon>Paenibacillaceae</taxon>
        <taxon>Paenibacillus</taxon>
    </lineage>
</organism>
<dbReference type="InterPro" id="IPR005467">
    <property type="entry name" value="His_kinase_dom"/>
</dbReference>
<evidence type="ECO:0000256" key="1">
    <source>
        <dbReference type="ARBA" id="ARBA00000085"/>
    </source>
</evidence>
<comment type="caution">
    <text evidence="13">The sequence shown here is derived from an EMBL/GenBank/DDBJ whole genome shotgun (WGS) entry which is preliminary data.</text>
</comment>
<evidence type="ECO:0000256" key="8">
    <source>
        <dbReference type="ARBA" id="ARBA00022840"/>
    </source>
</evidence>
<keyword evidence="6" id="KW-0547">Nucleotide-binding</keyword>
<gene>
    <name evidence="13" type="ORF">DQX05_14515</name>
</gene>
<dbReference type="SUPFAM" id="SSF55874">
    <property type="entry name" value="ATPase domain of HSP90 chaperone/DNA topoisomerase II/histidine kinase"/>
    <property type="match status" value="1"/>
</dbReference>
<dbReference type="InterPro" id="IPR036890">
    <property type="entry name" value="HATPase_C_sf"/>
</dbReference>
<dbReference type="Pfam" id="PF00512">
    <property type="entry name" value="HisKA"/>
    <property type="match status" value="1"/>
</dbReference>
<dbReference type="SUPFAM" id="SSF47384">
    <property type="entry name" value="Homodimeric domain of signal transducing histidine kinase"/>
    <property type="match status" value="1"/>
</dbReference>
<sequence length="431" mass="48630">MFNQLRNRLLLLNMSIISIVMIGAFAVVYFTTSNNIHMENQNKLDSVSSKPYAEYFSLPDAAVPEQKVIGVVPSESTLSFHMIVDTYGDVVKVISNIDMPEEIYYKAAELIEIGKKESRTISLGDKRWQYQISPMKGEVMLHENRTSLFIGAIGDRYQITFLDVTESYNTLMELLTTLCIVGLLMLFVIFAISLFFANRSIAPIAEIWEKQKQFFADVSHELKTPLAIINANSDALLANEGETIQSQRKWLDYIKNQTERMGRLVNDLLYLAKTEDTNLKLNVAPFSMSEMVSDVILAMEAVAFEKEITLLQEVEPDMIIKSDCEKVKQVITILVDNAIKYTENKGHIQITLKKTRHHVAFSIKNSGKGIPPQHLSKLFDRFYRADPARTQENGGYGLGLPIAKAIIDRLGGKIYAESKENEGATFTFTLG</sequence>
<dbReference type="PANTHER" id="PTHR45453:SF1">
    <property type="entry name" value="PHOSPHATE REGULON SENSOR PROTEIN PHOR"/>
    <property type="match status" value="1"/>
</dbReference>
<reference evidence="13 14" key="1">
    <citation type="submission" date="2018-09" db="EMBL/GenBank/DDBJ databases">
        <title>Paenibacillus SK2017-BO5.</title>
        <authorList>
            <person name="Piskunova J.V."/>
            <person name="Dubiley S.A."/>
            <person name="Severinov K.V."/>
        </authorList>
    </citation>
    <scope>NUCLEOTIDE SEQUENCE [LARGE SCALE GENOMIC DNA]</scope>
    <source>
        <strain evidence="13 14">BO5</strain>
    </source>
</reference>
<evidence type="ECO:0000256" key="11">
    <source>
        <dbReference type="SAM" id="Phobius"/>
    </source>
</evidence>
<evidence type="ECO:0000256" key="9">
    <source>
        <dbReference type="ARBA" id="ARBA00023012"/>
    </source>
</evidence>
<dbReference type="PANTHER" id="PTHR45453">
    <property type="entry name" value="PHOSPHATE REGULON SENSOR PROTEIN PHOR"/>
    <property type="match status" value="1"/>
</dbReference>
<evidence type="ECO:0000256" key="3">
    <source>
        <dbReference type="ARBA" id="ARBA00012438"/>
    </source>
</evidence>
<dbReference type="GO" id="GO:0000155">
    <property type="term" value="F:phosphorelay sensor kinase activity"/>
    <property type="evidence" value="ECO:0007669"/>
    <property type="project" value="InterPro"/>
</dbReference>
<evidence type="ECO:0000259" key="12">
    <source>
        <dbReference type="PROSITE" id="PS50109"/>
    </source>
</evidence>
<comment type="catalytic activity">
    <reaction evidence="1">
        <text>ATP + protein L-histidine = ADP + protein N-phospho-L-histidine.</text>
        <dbReference type="EC" id="2.7.13.3"/>
    </reaction>
</comment>
<accession>A0A3A3GH15</accession>
<dbReference type="GO" id="GO:0005886">
    <property type="term" value="C:plasma membrane"/>
    <property type="evidence" value="ECO:0007669"/>
    <property type="project" value="UniProtKB-SubCell"/>
</dbReference>
<keyword evidence="7 13" id="KW-0418">Kinase</keyword>
<dbReference type="InterPro" id="IPR004358">
    <property type="entry name" value="Sig_transdc_His_kin-like_C"/>
</dbReference>
<evidence type="ECO:0000256" key="6">
    <source>
        <dbReference type="ARBA" id="ARBA00022741"/>
    </source>
</evidence>
<dbReference type="Gene3D" id="3.30.565.10">
    <property type="entry name" value="Histidine kinase-like ATPase, C-terminal domain"/>
    <property type="match status" value="1"/>
</dbReference>
<evidence type="ECO:0000256" key="2">
    <source>
        <dbReference type="ARBA" id="ARBA00004651"/>
    </source>
</evidence>
<keyword evidence="11" id="KW-1133">Transmembrane helix</keyword>
<keyword evidence="11" id="KW-0812">Transmembrane</keyword>
<dbReference type="Gene3D" id="1.10.287.130">
    <property type="match status" value="1"/>
</dbReference>
<keyword evidence="10 11" id="KW-0472">Membrane</keyword>